<organism evidence="2 3">
    <name type="scientific">Asticcacaulis machinosus</name>
    <dbReference type="NCBI Taxonomy" id="2984211"/>
    <lineage>
        <taxon>Bacteria</taxon>
        <taxon>Pseudomonadati</taxon>
        <taxon>Pseudomonadota</taxon>
        <taxon>Alphaproteobacteria</taxon>
        <taxon>Caulobacterales</taxon>
        <taxon>Caulobacteraceae</taxon>
        <taxon>Asticcacaulis</taxon>
    </lineage>
</organism>
<evidence type="ECO:0000313" key="2">
    <source>
        <dbReference type="EMBL" id="MDC7675934.1"/>
    </source>
</evidence>
<dbReference type="PANTHER" id="PTHR40469:SF2">
    <property type="entry name" value="GALACTOSE-BINDING DOMAIN-LIKE SUPERFAMILY PROTEIN"/>
    <property type="match status" value="1"/>
</dbReference>
<comment type="caution">
    <text evidence="2">The sequence shown here is derived from an EMBL/GenBank/DDBJ whole genome shotgun (WGS) entry which is preliminary data.</text>
</comment>
<sequence>MPKSLPIPRPLTRREWLLGGAALFASGVPAYASGRRIRVLLLDGFNNHDWQQTTRIVQTILAPTGLFEVTVSTAPPSPTTPGWADWRPRFQDFDVVIQTCNDYKSDAGWPDVVKADFEAYVRKGGGVYVLHAANNGFPDWPEYNDMIGLGWRPKNYGIAVHIDGNGKIARIPAGQGDKSSHGPRANALVHRLNDHPVHQGLPRQWMTADLEHYSYVRGPAKNLTILTYAYEAKTQMNWPLEWVVRYGQGRVYVANYGHVWTGDVQPLTLRSADVQTILPRALQWLARRPVTFPVPSDFPTATKTSVRPEFEGIH</sequence>
<protein>
    <submittedName>
        <fullName evidence="2">ThuA domain-containing protein</fullName>
    </submittedName>
</protein>
<dbReference type="InterPro" id="IPR029010">
    <property type="entry name" value="ThuA-like"/>
</dbReference>
<dbReference type="Pfam" id="PF06283">
    <property type="entry name" value="ThuA"/>
    <property type="match status" value="1"/>
</dbReference>
<name>A0ABT5HI65_9CAUL</name>
<dbReference type="Proteomes" id="UP001218579">
    <property type="component" value="Unassembled WGS sequence"/>
</dbReference>
<keyword evidence="3" id="KW-1185">Reference proteome</keyword>
<feature type="domain" description="ThuA-like" evidence="1">
    <location>
        <begin position="38"/>
        <end position="284"/>
    </location>
</feature>
<dbReference type="EMBL" id="JAQQKV010000001">
    <property type="protein sequence ID" value="MDC7675934.1"/>
    <property type="molecule type" value="Genomic_DNA"/>
</dbReference>
<dbReference type="PANTHER" id="PTHR40469">
    <property type="entry name" value="SECRETED GLYCOSYL HYDROLASE"/>
    <property type="match status" value="1"/>
</dbReference>
<evidence type="ECO:0000313" key="3">
    <source>
        <dbReference type="Proteomes" id="UP001218579"/>
    </source>
</evidence>
<gene>
    <name evidence="2" type="ORF">PQU98_07330</name>
</gene>
<reference evidence="2 3" key="1">
    <citation type="submission" date="2023-01" db="EMBL/GenBank/DDBJ databases">
        <title>Novel species of the genus Asticcacaulis isolated from rivers.</title>
        <authorList>
            <person name="Lu H."/>
        </authorList>
    </citation>
    <scope>NUCLEOTIDE SEQUENCE [LARGE SCALE GENOMIC DNA]</scope>
    <source>
        <strain evidence="2 3">LKC15W</strain>
    </source>
</reference>
<dbReference type="InterPro" id="IPR029062">
    <property type="entry name" value="Class_I_gatase-like"/>
</dbReference>
<accession>A0ABT5HI65</accession>
<dbReference type="Gene3D" id="3.40.50.880">
    <property type="match status" value="1"/>
</dbReference>
<proteinExistence type="predicted"/>
<dbReference type="SUPFAM" id="SSF52317">
    <property type="entry name" value="Class I glutamine amidotransferase-like"/>
    <property type="match status" value="1"/>
</dbReference>
<dbReference type="RefSeq" id="WP_272744250.1">
    <property type="nucleotide sequence ID" value="NZ_JAQQKV010000001.1"/>
</dbReference>
<evidence type="ECO:0000259" key="1">
    <source>
        <dbReference type="Pfam" id="PF06283"/>
    </source>
</evidence>